<name>A0AAE1LHA5_9NEOP</name>
<gene>
    <name evidence="4" type="ORF">KUF71_008750</name>
</gene>
<evidence type="ECO:0000313" key="5">
    <source>
        <dbReference type="Proteomes" id="UP001219518"/>
    </source>
</evidence>
<dbReference type="InterPro" id="IPR052151">
    <property type="entry name" value="Complex_I_LYR"/>
</dbReference>
<feature type="domain" description="Complex 1 LYR protein" evidence="3">
    <location>
        <begin position="17"/>
        <end position="70"/>
    </location>
</feature>
<dbReference type="CDD" id="cd20269">
    <property type="entry name" value="Complex1_LYR_LYRM9"/>
    <property type="match status" value="1"/>
</dbReference>
<dbReference type="Proteomes" id="UP001219518">
    <property type="component" value="Unassembled WGS sequence"/>
</dbReference>
<evidence type="ECO:0000259" key="3">
    <source>
        <dbReference type="Pfam" id="PF05347"/>
    </source>
</evidence>
<dbReference type="AlphaFoldDB" id="A0AAE1LHA5"/>
<dbReference type="PANTHER" id="PTHR47061:SF1">
    <property type="entry name" value="LYR MOTIF-CONTAINING PROTEIN 9"/>
    <property type="match status" value="1"/>
</dbReference>
<dbReference type="InterPro" id="IPR008011">
    <property type="entry name" value="Complex1_LYR_dom"/>
</dbReference>
<organism evidence="4 5">
    <name type="scientific">Frankliniella fusca</name>
    <dbReference type="NCBI Taxonomy" id="407009"/>
    <lineage>
        <taxon>Eukaryota</taxon>
        <taxon>Metazoa</taxon>
        <taxon>Ecdysozoa</taxon>
        <taxon>Arthropoda</taxon>
        <taxon>Hexapoda</taxon>
        <taxon>Insecta</taxon>
        <taxon>Pterygota</taxon>
        <taxon>Neoptera</taxon>
        <taxon>Paraneoptera</taxon>
        <taxon>Thysanoptera</taxon>
        <taxon>Terebrantia</taxon>
        <taxon>Thripoidea</taxon>
        <taxon>Thripidae</taxon>
        <taxon>Frankliniella</taxon>
    </lineage>
</organism>
<evidence type="ECO:0000256" key="1">
    <source>
        <dbReference type="ARBA" id="ARBA00025757"/>
    </source>
</evidence>
<reference evidence="4" key="2">
    <citation type="journal article" date="2023" name="BMC Genomics">
        <title>Pest status, molecular evolution, and epigenetic factors derived from the genome assembly of Frankliniella fusca, a thysanopteran phytovirus vector.</title>
        <authorList>
            <person name="Catto M.A."/>
            <person name="Labadie P.E."/>
            <person name="Jacobson A.L."/>
            <person name="Kennedy G.G."/>
            <person name="Srinivasan R."/>
            <person name="Hunt B.G."/>
        </authorList>
    </citation>
    <scope>NUCLEOTIDE SEQUENCE</scope>
    <source>
        <strain evidence="4">PL_HMW_Pooled</strain>
    </source>
</reference>
<sequence length="81" mass="9491">MVFAGVALRQAANITPKQLYKRLLRDCEKLPKEAQNHYKHSIKQSFLQHVEEPDPQRVQDIIERALKDAEWILSKYSSKNT</sequence>
<dbReference type="EMBL" id="JAHWGI010000979">
    <property type="protein sequence ID" value="KAK3919623.1"/>
    <property type="molecule type" value="Genomic_DNA"/>
</dbReference>
<accession>A0AAE1LHA5</accession>
<comment type="caution">
    <text evidence="4">The sequence shown here is derived from an EMBL/GenBank/DDBJ whole genome shotgun (WGS) entry which is preliminary data.</text>
</comment>
<proteinExistence type="inferred from homology"/>
<dbReference type="InterPro" id="IPR045291">
    <property type="entry name" value="Complex1_LYR_LYRM9"/>
</dbReference>
<comment type="similarity">
    <text evidence="1">Belongs to the complex I LYR family. LYRM9 subfamily.</text>
</comment>
<protein>
    <recommendedName>
        <fullName evidence="2">LYR motif-containing protein 9</fullName>
    </recommendedName>
</protein>
<keyword evidence="5" id="KW-1185">Reference proteome</keyword>
<evidence type="ECO:0000256" key="2">
    <source>
        <dbReference type="ARBA" id="ARBA00026234"/>
    </source>
</evidence>
<reference evidence="4" key="1">
    <citation type="submission" date="2021-07" db="EMBL/GenBank/DDBJ databases">
        <authorList>
            <person name="Catto M.A."/>
            <person name="Jacobson A."/>
            <person name="Kennedy G."/>
            <person name="Labadie P."/>
            <person name="Hunt B.G."/>
            <person name="Srinivasan R."/>
        </authorList>
    </citation>
    <scope>NUCLEOTIDE SEQUENCE</scope>
    <source>
        <strain evidence="4">PL_HMW_Pooled</strain>
        <tissue evidence="4">Head</tissue>
    </source>
</reference>
<dbReference type="Pfam" id="PF05347">
    <property type="entry name" value="Complex1_LYR"/>
    <property type="match status" value="1"/>
</dbReference>
<dbReference type="PANTHER" id="PTHR47061">
    <property type="entry name" value="LYR MOTIF-CONTAINING PROTEIN 9"/>
    <property type="match status" value="1"/>
</dbReference>
<evidence type="ECO:0000313" key="4">
    <source>
        <dbReference type="EMBL" id="KAK3919623.1"/>
    </source>
</evidence>